<keyword evidence="8" id="KW-1185">Reference proteome</keyword>
<comment type="similarity">
    <text evidence="6">Belongs to the alpha/beta interferon family.</text>
</comment>
<dbReference type="Pfam" id="PF00143">
    <property type="entry name" value="Interferon"/>
    <property type="match status" value="1"/>
</dbReference>
<dbReference type="GO" id="GO:0051607">
    <property type="term" value="P:defense response to virus"/>
    <property type="evidence" value="ECO:0007669"/>
    <property type="project" value="UniProtKB-KW"/>
</dbReference>
<dbReference type="FunFam" id="1.20.1250.10:FF:000001">
    <property type="entry name" value="Interferon alpha"/>
    <property type="match status" value="1"/>
</dbReference>
<evidence type="ECO:0000256" key="6">
    <source>
        <dbReference type="RuleBase" id="RU000436"/>
    </source>
</evidence>
<dbReference type="CDD" id="cd00095">
    <property type="entry name" value="IFab"/>
    <property type="match status" value="1"/>
</dbReference>
<accession>A0A8B7AT66</accession>
<dbReference type="RefSeq" id="XP_007950742.1">
    <property type="nucleotide sequence ID" value="XM_007952551.1"/>
</dbReference>
<feature type="chain" id="PRO_5034435488" evidence="7">
    <location>
        <begin position="16"/>
        <end position="195"/>
    </location>
</feature>
<dbReference type="GeneID" id="103207021"/>
<feature type="signal peptide" evidence="7">
    <location>
        <begin position="1"/>
        <end position="15"/>
    </location>
</feature>
<gene>
    <name evidence="9" type="primary">LOC103207021</name>
</gene>
<dbReference type="InterPro" id="IPR000471">
    <property type="entry name" value="Interferon_alpha/beta/delta"/>
</dbReference>
<dbReference type="PROSITE" id="PS00252">
    <property type="entry name" value="INTERFERON_A_B_D"/>
    <property type="match status" value="1"/>
</dbReference>
<keyword evidence="5" id="KW-1015">Disulfide bond</keyword>
<evidence type="ECO:0000313" key="9">
    <source>
        <dbReference type="RefSeq" id="XP_007950742.1"/>
    </source>
</evidence>
<reference evidence="9" key="1">
    <citation type="submission" date="2025-08" db="UniProtKB">
        <authorList>
            <consortium name="RefSeq"/>
        </authorList>
    </citation>
    <scope>IDENTIFICATION</scope>
</reference>
<keyword evidence="3" id="KW-0964">Secreted</keyword>
<evidence type="ECO:0000256" key="5">
    <source>
        <dbReference type="ARBA" id="ARBA00023157"/>
    </source>
</evidence>
<keyword evidence="7" id="KW-0732">Signal</keyword>
<dbReference type="SMART" id="SM00076">
    <property type="entry name" value="IFabd"/>
    <property type="match status" value="1"/>
</dbReference>
<sequence length="195" mass="22169">MALLLSLLTVLVVLSYDPIQSLGCDLPHNYILVSRKTSVLLGQMRRLSPAFCLDDRKDFRFPQEMVDGSQHHKAQAISVLQEMLQQISNLFHTEGASAAWNMTLLNQLHNGLHRQIEDLENCLVQVMGEEKSVLAIEGPLLAVKRYFYGIHLYLKEKKYSGCAWEVVRGEIKRMFSSSTTLESRFRRKNGDLGSS</sequence>
<name>A0A8B7AT66_ORYAF</name>
<dbReference type="PANTHER" id="PTHR11691:SF37">
    <property type="entry name" value="INTERFERON OMEGA-1"/>
    <property type="match status" value="1"/>
</dbReference>
<evidence type="ECO:0000256" key="1">
    <source>
        <dbReference type="ARBA" id="ARBA00004613"/>
    </source>
</evidence>
<evidence type="ECO:0000313" key="8">
    <source>
        <dbReference type="Proteomes" id="UP000694850"/>
    </source>
</evidence>
<proteinExistence type="inferred from homology"/>
<evidence type="ECO:0000256" key="7">
    <source>
        <dbReference type="SAM" id="SignalP"/>
    </source>
</evidence>
<dbReference type="PANTHER" id="PTHR11691">
    <property type="entry name" value="TYPE I INTERFERON"/>
    <property type="match status" value="1"/>
</dbReference>
<dbReference type="InterPro" id="IPR009079">
    <property type="entry name" value="4_helix_cytokine-like_core"/>
</dbReference>
<evidence type="ECO:0000256" key="4">
    <source>
        <dbReference type="ARBA" id="ARBA00023118"/>
    </source>
</evidence>
<organism evidence="8 9">
    <name type="scientific">Orycteropus afer afer</name>
    <dbReference type="NCBI Taxonomy" id="1230840"/>
    <lineage>
        <taxon>Eukaryota</taxon>
        <taxon>Metazoa</taxon>
        <taxon>Chordata</taxon>
        <taxon>Craniata</taxon>
        <taxon>Vertebrata</taxon>
        <taxon>Euteleostomi</taxon>
        <taxon>Mammalia</taxon>
        <taxon>Eutheria</taxon>
        <taxon>Afrotheria</taxon>
        <taxon>Tubulidentata</taxon>
        <taxon>Orycteropodidae</taxon>
        <taxon>Orycteropus</taxon>
    </lineage>
</organism>
<keyword evidence="4 6" id="KW-0051">Antiviral defense</keyword>
<comment type="subcellular location">
    <subcellularLocation>
        <location evidence="1">Secreted</location>
    </subcellularLocation>
</comment>
<dbReference type="GO" id="GO:0005615">
    <property type="term" value="C:extracellular space"/>
    <property type="evidence" value="ECO:0007669"/>
    <property type="project" value="UniProtKB-KW"/>
</dbReference>
<dbReference type="OrthoDB" id="9833506at2759"/>
<dbReference type="AlphaFoldDB" id="A0A8B7AT66"/>
<evidence type="ECO:0000256" key="3">
    <source>
        <dbReference type="ARBA" id="ARBA00022525"/>
    </source>
</evidence>
<keyword evidence="2 6" id="KW-0202">Cytokine</keyword>
<dbReference type="PRINTS" id="PR00266">
    <property type="entry name" value="INTERFERONAB"/>
</dbReference>
<dbReference type="Gene3D" id="1.20.1250.10">
    <property type="match status" value="1"/>
</dbReference>
<dbReference type="GO" id="GO:0005125">
    <property type="term" value="F:cytokine activity"/>
    <property type="evidence" value="ECO:0007669"/>
    <property type="project" value="UniProtKB-KW"/>
</dbReference>
<evidence type="ECO:0000256" key="2">
    <source>
        <dbReference type="ARBA" id="ARBA00022514"/>
    </source>
</evidence>
<protein>
    <submittedName>
        <fullName evidence="9">Interferon omega-2-like</fullName>
    </submittedName>
</protein>
<dbReference type="SUPFAM" id="SSF47266">
    <property type="entry name" value="4-helical cytokines"/>
    <property type="match status" value="1"/>
</dbReference>
<dbReference type="GO" id="GO:0005126">
    <property type="term" value="F:cytokine receptor binding"/>
    <property type="evidence" value="ECO:0007669"/>
    <property type="project" value="InterPro"/>
</dbReference>
<dbReference type="Proteomes" id="UP000694850">
    <property type="component" value="Unplaced"/>
</dbReference>